<proteinExistence type="predicted"/>
<evidence type="ECO:0000256" key="2">
    <source>
        <dbReference type="SAM" id="Phobius"/>
    </source>
</evidence>
<dbReference type="RefSeq" id="WP_171653399.1">
    <property type="nucleotide sequence ID" value="NZ_WHOD01000070.1"/>
</dbReference>
<keyword evidence="2" id="KW-0472">Membrane</keyword>
<keyword evidence="4" id="KW-1185">Reference proteome</keyword>
<gene>
    <name evidence="3" type="ORF">GC093_18400</name>
</gene>
<organism evidence="3 4">
    <name type="scientific">Paenibacillus foliorum</name>
    <dbReference type="NCBI Taxonomy" id="2654974"/>
    <lineage>
        <taxon>Bacteria</taxon>
        <taxon>Bacillati</taxon>
        <taxon>Bacillota</taxon>
        <taxon>Bacilli</taxon>
        <taxon>Bacillales</taxon>
        <taxon>Paenibacillaceae</taxon>
        <taxon>Paenibacillus</taxon>
    </lineage>
</organism>
<sequence length="135" mass="14967">MAKRKVLPKTNLVKNEVLIMTSPMIESLAAGLFLIMGGVSLIPAVILLILRVKLFKYFFLASGVGFYYFLVIALVVPYIPPFGSMSSEESRATNKASVENYFKNLPVDKAKLETDSKMKNDEAAKKKADDEKTAK</sequence>
<reference evidence="3" key="1">
    <citation type="submission" date="2019-10" db="EMBL/GenBank/DDBJ databases">
        <title>Description of Paenibacillus glebae sp. nov.</title>
        <authorList>
            <person name="Carlier A."/>
            <person name="Qi S."/>
        </authorList>
    </citation>
    <scope>NUCLEOTIDE SEQUENCE</scope>
    <source>
        <strain evidence="3">LMG 31456</strain>
    </source>
</reference>
<evidence type="ECO:0000313" key="3">
    <source>
        <dbReference type="EMBL" id="NOU95178.1"/>
    </source>
</evidence>
<comment type="caution">
    <text evidence="3">The sequence shown here is derived from an EMBL/GenBank/DDBJ whole genome shotgun (WGS) entry which is preliminary data.</text>
</comment>
<dbReference type="Proteomes" id="UP000641588">
    <property type="component" value="Unassembled WGS sequence"/>
</dbReference>
<dbReference type="EMBL" id="WHOD01000070">
    <property type="protein sequence ID" value="NOU95178.1"/>
    <property type="molecule type" value="Genomic_DNA"/>
</dbReference>
<keyword evidence="2" id="KW-0812">Transmembrane</keyword>
<keyword evidence="2" id="KW-1133">Transmembrane helix</keyword>
<feature type="transmembrane region" description="Helical" evidence="2">
    <location>
        <begin position="28"/>
        <end position="50"/>
    </location>
</feature>
<feature type="transmembrane region" description="Helical" evidence="2">
    <location>
        <begin position="57"/>
        <end position="79"/>
    </location>
</feature>
<dbReference type="AlphaFoldDB" id="A0A972GVX5"/>
<accession>A0A972GVX5</accession>
<protein>
    <submittedName>
        <fullName evidence="3">Uncharacterized protein</fullName>
    </submittedName>
</protein>
<evidence type="ECO:0000313" key="4">
    <source>
        <dbReference type="Proteomes" id="UP000641588"/>
    </source>
</evidence>
<evidence type="ECO:0000256" key="1">
    <source>
        <dbReference type="SAM" id="MobiDB-lite"/>
    </source>
</evidence>
<feature type="region of interest" description="Disordered" evidence="1">
    <location>
        <begin position="113"/>
        <end position="135"/>
    </location>
</feature>
<name>A0A972GVX5_9BACL</name>